<proteinExistence type="predicted"/>
<dbReference type="Proteomes" id="UP000288805">
    <property type="component" value="Unassembled WGS sequence"/>
</dbReference>
<protein>
    <submittedName>
        <fullName evidence="1">Uncharacterized protein</fullName>
    </submittedName>
</protein>
<accession>A0A438E3T0</accession>
<dbReference type="AlphaFoldDB" id="A0A438E3T0"/>
<gene>
    <name evidence="1" type="ORF">CK203_070831</name>
</gene>
<comment type="caution">
    <text evidence="1">The sequence shown here is derived from an EMBL/GenBank/DDBJ whole genome shotgun (WGS) entry which is preliminary data.</text>
</comment>
<organism evidence="1 2">
    <name type="scientific">Vitis vinifera</name>
    <name type="common">Grape</name>
    <dbReference type="NCBI Taxonomy" id="29760"/>
    <lineage>
        <taxon>Eukaryota</taxon>
        <taxon>Viridiplantae</taxon>
        <taxon>Streptophyta</taxon>
        <taxon>Embryophyta</taxon>
        <taxon>Tracheophyta</taxon>
        <taxon>Spermatophyta</taxon>
        <taxon>Magnoliopsida</taxon>
        <taxon>eudicotyledons</taxon>
        <taxon>Gunneridae</taxon>
        <taxon>Pentapetalae</taxon>
        <taxon>rosids</taxon>
        <taxon>Vitales</taxon>
        <taxon>Vitaceae</taxon>
        <taxon>Viteae</taxon>
        <taxon>Vitis</taxon>
    </lineage>
</organism>
<name>A0A438E3T0_VITVI</name>
<evidence type="ECO:0000313" key="1">
    <source>
        <dbReference type="EMBL" id="RVW42368.1"/>
    </source>
</evidence>
<evidence type="ECO:0000313" key="2">
    <source>
        <dbReference type="Proteomes" id="UP000288805"/>
    </source>
</evidence>
<reference evidence="1 2" key="1">
    <citation type="journal article" date="2018" name="PLoS Genet.">
        <title>Population sequencing reveals clonal diversity and ancestral inbreeding in the grapevine cultivar Chardonnay.</title>
        <authorList>
            <person name="Roach M.J."/>
            <person name="Johnson D.L."/>
            <person name="Bohlmann J."/>
            <person name="van Vuuren H.J."/>
            <person name="Jones S.J."/>
            <person name="Pretorius I.S."/>
            <person name="Schmidt S.A."/>
            <person name="Borneman A.R."/>
        </authorList>
    </citation>
    <scope>NUCLEOTIDE SEQUENCE [LARGE SCALE GENOMIC DNA]</scope>
    <source>
        <strain evidence="2">cv. Chardonnay</strain>
        <tissue evidence="1">Leaf</tissue>
    </source>
</reference>
<sequence length="97" mass="11216">MGNSRLFAWKQLKETASQEEENKIYHKLFSFPYLPHWLRLNDRRVSSPKSSTRFLILVGFAVGTEMVMVDEIPFPPQITTAKPLCLLGYGKPLPYFP</sequence>
<dbReference type="EMBL" id="QGNW01001405">
    <property type="protein sequence ID" value="RVW42368.1"/>
    <property type="molecule type" value="Genomic_DNA"/>
</dbReference>